<evidence type="ECO:0000256" key="1">
    <source>
        <dbReference type="SAM" id="Phobius"/>
    </source>
</evidence>
<proteinExistence type="predicted"/>
<keyword evidence="3" id="KW-1185">Reference proteome</keyword>
<dbReference type="Proteomes" id="UP000549913">
    <property type="component" value="Unassembled WGS sequence"/>
</dbReference>
<feature type="transmembrane region" description="Helical" evidence="1">
    <location>
        <begin position="21"/>
        <end position="43"/>
    </location>
</feature>
<comment type="caution">
    <text evidence="2">The sequence shown here is derived from an EMBL/GenBank/DDBJ whole genome shotgun (WGS) entry which is preliminary data.</text>
</comment>
<evidence type="ECO:0000313" key="2">
    <source>
        <dbReference type="EMBL" id="NYD72114.1"/>
    </source>
</evidence>
<reference evidence="2 3" key="1">
    <citation type="submission" date="2020-07" db="EMBL/GenBank/DDBJ databases">
        <title>Sequencing the genomes of 1000 actinobacteria strains.</title>
        <authorList>
            <person name="Klenk H.-P."/>
        </authorList>
    </citation>
    <scope>NUCLEOTIDE SEQUENCE [LARGE SCALE GENOMIC DNA]</scope>
    <source>
        <strain evidence="2 3">DSM 26474</strain>
    </source>
</reference>
<feature type="transmembrane region" description="Helical" evidence="1">
    <location>
        <begin position="58"/>
        <end position="81"/>
    </location>
</feature>
<accession>A0A852STY8</accession>
<evidence type="ECO:0000313" key="3">
    <source>
        <dbReference type="Proteomes" id="UP000549913"/>
    </source>
</evidence>
<sequence>MARRAGGTRRRAADVLAAHPLLLAALSAAFLALTLWLCVMHGWRLGEPIGSGRRSAPLWVVAFFGLPLWTLGVGVGVWRAIVGPRRSNGRPSDDESPEAGA</sequence>
<keyword evidence="1" id="KW-1133">Transmembrane helix</keyword>
<keyword evidence="1" id="KW-0812">Transmembrane</keyword>
<protein>
    <submittedName>
        <fullName evidence="2">Uncharacterized protein</fullName>
    </submittedName>
</protein>
<keyword evidence="1" id="KW-0472">Membrane</keyword>
<gene>
    <name evidence="2" type="ORF">BJ984_003272</name>
</gene>
<dbReference type="AlphaFoldDB" id="A0A852STY8"/>
<dbReference type="EMBL" id="JACCBM010000001">
    <property type="protein sequence ID" value="NYD72114.1"/>
    <property type="molecule type" value="Genomic_DNA"/>
</dbReference>
<dbReference type="RefSeq" id="WP_179548930.1">
    <property type="nucleotide sequence ID" value="NZ_BSEW01000002.1"/>
</dbReference>
<organism evidence="2 3">
    <name type="scientific">Herbiconiux flava</name>
    <dbReference type="NCBI Taxonomy" id="881268"/>
    <lineage>
        <taxon>Bacteria</taxon>
        <taxon>Bacillati</taxon>
        <taxon>Actinomycetota</taxon>
        <taxon>Actinomycetes</taxon>
        <taxon>Micrococcales</taxon>
        <taxon>Microbacteriaceae</taxon>
        <taxon>Herbiconiux</taxon>
    </lineage>
</organism>
<name>A0A852STY8_9MICO</name>